<evidence type="ECO:0000313" key="1">
    <source>
        <dbReference type="EMBL" id="MCP2331111.1"/>
    </source>
</evidence>
<organism evidence="1 2">
    <name type="scientific">Actinoalloteichus caeruleus DSM 43889</name>
    <dbReference type="NCBI Taxonomy" id="1120930"/>
    <lineage>
        <taxon>Bacteria</taxon>
        <taxon>Bacillati</taxon>
        <taxon>Actinomycetota</taxon>
        <taxon>Actinomycetes</taxon>
        <taxon>Pseudonocardiales</taxon>
        <taxon>Pseudonocardiaceae</taxon>
        <taxon>Actinoalloteichus</taxon>
        <taxon>Actinoalloteichus cyanogriseus</taxon>
    </lineage>
</organism>
<keyword evidence="2" id="KW-1185">Reference proteome</keyword>
<dbReference type="RefSeq" id="WP_026420502.1">
    <property type="nucleotide sequence ID" value="NZ_AUBJ02000001.1"/>
</dbReference>
<reference evidence="1 2" key="2">
    <citation type="submission" date="2022-06" db="EMBL/GenBank/DDBJ databases">
        <title>Genomic Encyclopedia of Type Strains, Phase I: the one thousand microbial genomes (KMG-I) project.</title>
        <authorList>
            <person name="Kyrpides N."/>
        </authorList>
    </citation>
    <scope>NUCLEOTIDE SEQUENCE [LARGE SCALE GENOMIC DNA]</scope>
    <source>
        <strain evidence="1 2">DSM 43889</strain>
    </source>
</reference>
<reference evidence="1 2" key="1">
    <citation type="submission" date="2013-07" db="EMBL/GenBank/DDBJ databases">
        <authorList>
            <consortium name="DOE Joint Genome Institute"/>
            <person name="Reeve W."/>
            <person name="Huntemann M."/>
            <person name="Han J."/>
            <person name="Chen A."/>
            <person name="Kyrpides N."/>
            <person name="Mavromatis K."/>
            <person name="Markowitz V."/>
            <person name="Palaniappan K."/>
            <person name="Ivanova N."/>
            <person name="Schaumberg A."/>
            <person name="Pati A."/>
            <person name="Liolios K."/>
            <person name="Nordberg H.P."/>
            <person name="Cantor M.N."/>
            <person name="Hua S.X."/>
            <person name="Woyke T."/>
        </authorList>
    </citation>
    <scope>NUCLEOTIDE SEQUENCE [LARGE SCALE GENOMIC DNA]</scope>
    <source>
        <strain evidence="1 2">DSM 43889</strain>
    </source>
</reference>
<name>A0ABT1JG16_ACTCY</name>
<sequence>MNTYEELRTAVTNNDGLHKTTMDTLKKIQGAGRLGVHVRSDISRKLESHGLGHLPRELPPNQEDVVRLYLLGSRVADIVKAVLNPSDRGDDTLRAIGGSEAEDLVRQIRQLVCG</sequence>
<gene>
    <name evidence="1" type="ORF">G443_001381</name>
</gene>
<dbReference type="Proteomes" id="UP000791080">
    <property type="component" value="Unassembled WGS sequence"/>
</dbReference>
<dbReference type="EMBL" id="AUBJ02000001">
    <property type="protein sequence ID" value="MCP2331111.1"/>
    <property type="molecule type" value="Genomic_DNA"/>
</dbReference>
<comment type="caution">
    <text evidence="1">The sequence shown here is derived from an EMBL/GenBank/DDBJ whole genome shotgun (WGS) entry which is preliminary data.</text>
</comment>
<proteinExistence type="predicted"/>
<protein>
    <submittedName>
        <fullName evidence="1">Uncharacterized protein</fullName>
    </submittedName>
</protein>
<accession>A0ABT1JG16</accession>
<evidence type="ECO:0000313" key="2">
    <source>
        <dbReference type="Proteomes" id="UP000791080"/>
    </source>
</evidence>